<dbReference type="Gene3D" id="2.60.40.150">
    <property type="entry name" value="C2 domain"/>
    <property type="match status" value="1"/>
</dbReference>
<dbReference type="AlphaFoldDB" id="A0A7S1SKB7"/>
<keyword evidence="8" id="KW-0143">Chaperone</keyword>
<dbReference type="InterPro" id="IPR014756">
    <property type="entry name" value="Ig_E-set"/>
</dbReference>
<evidence type="ECO:0000256" key="9">
    <source>
        <dbReference type="SAM" id="MobiDB-lite"/>
    </source>
</evidence>
<name>A0A7S1SKB7_9CHLO</name>
<dbReference type="GO" id="GO:0008320">
    <property type="term" value="F:protein transmembrane transporter activity"/>
    <property type="evidence" value="ECO:0007669"/>
    <property type="project" value="TreeGrafter"/>
</dbReference>
<feature type="domain" description="J" evidence="11">
    <location>
        <begin position="99"/>
        <end position="163"/>
    </location>
</feature>
<dbReference type="GO" id="GO:0006614">
    <property type="term" value="P:SRP-dependent cotranslational protein targeting to membrane"/>
    <property type="evidence" value="ECO:0007669"/>
    <property type="project" value="TreeGrafter"/>
</dbReference>
<evidence type="ECO:0000256" key="4">
    <source>
        <dbReference type="ARBA" id="ARBA00022824"/>
    </source>
</evidence>
<dbReference type="InterPro" id="IPR035892">
    <property type="entry name" value="C2_domain_sf"/>
</dbReference>
<feature type="region of interest" description="Disordered" evidence="9">
    <location>
        <begin position="659"/>
        <end position="738"/>
    </location>
</feature>
<evidence type="ECO:0000256" key="10">
    <source>
        <dbReference type="SAM" id="Phobius"/>
    </source>
</evidence>
<dbReference type="GO" id="GO:0003723">
    <property type="term" value="F:RNA binding"/>
    <property type="evidence" value="ECO:0007669"/>
    <property type="project" value="TreeGrafter"/>
</dbReference>
<dbReference type="Gene3D" id="1.10.3380.10">
    <property type="entry name" value="Sec63 N-terminal domain-like domain"/>
    <property type="match status" value="1"/>
</dbReference>
<dbReference type="InterPro" id="IPR036869">
    <property type="entry name" value="J_dom_sf"/>
</dbReference>
<dbReference type="PANTHER" id="PTHR24075:SF0">
    <property type="entry name" value="TRANSLOCATION PROTEIN SEC63 HOMOLOG"/>
    <property type="match status" value="1"/>
</dbReference>
<evidence type="ECO:0000256" key="1">
    <source>
        <dbReference type="ARBA" id="ARBA00004477"/>
    </source>
</evidence>
<reference evidence="12" key="1">
    <citation type="submission" date="2021-01" db="EMBL/GenBank/DDBJ databases">
        <authorList>
            <person name="Corre E."/>
            <person name="Pelletier E."/>
            <person name="Niang G."/>
            <person name="Scheremetjew M."/>
            <person name="Finn R."/>
            <person name="Kale V."/>
            <person name="Holt S."/>
            <person name="Cochrane G."/>
            <person name="Meng A."/>
            <person name="Brown T."/>
            <person name="Cohen L."/>
        </authorList>
    </citation>
    <scope>NUCLEOTIDE SEQUENCE</scope>
    <source>
        <strain evidence="12">PLY429</strain>
    </source>
</reference>
<feature type="transmembrane region" description="Helical" evidence="10">
    <location>
        <begin position="12"/>
        <end position="33"/>
    </location>
</feature>
<evidence type="ECO:0000256" key="2">
    <source>
        <dbReference type="ARBA" id="ARBA00022448"/>
    </source>
</evidence>
<comment type="subcellular location">
    <subcellularLocation>
        <location evidence="1">Endoplasmic reticulum membrane</location>
        <topology evidence="1">Multi-pass membrane protein</topology>
    </subcellularLocation>
</comment>
<keyword evidence="6 10" id="KW-1133">Transmembrane helix</keyword>
<keyword evidence="7 10" id="KW-0472">Membrane</keyword>
<dbReference type="GO" id="GO:0031207">
    <property type="term" value="C:Sec62/Sec63 complex"/>
    <property type="evidence" value="ECO:0007669"/>
    <property type="project" value="TreeGrafter"/>
</dbReference>
<feature type="compositionally biased region" description="Basic and acidic residues" evidence="9">
    <location>
        <begin position="587"/>
        <end position="604"/>
    </location>
</feature>
<keyword evidence="3 10" id="KW-0812">Transmembrane</keyword>
<keyword evidence="2" id="KW-0813">Transport</keyword>
<evidence type="ECO:0000256" key="7">
    <source>
        <dbReference type="ARBA" id="ARBA00023136"/>
    </source>
</evidence>
<dbReference type="InterPro" id="IPR004179">
    <property type="entry name" value="Sec63-dom"/>
</dbReference>
<dbReference type="PRINTS" id="PR00625">
    <property type="entry name" value="JDOMAIN"/>
</dbReference>
<dbReference type="SMART" id="SM00271">
    <property type="entry name" value="DnaJ"/>
    <property type="match status" value="1"/>
</dbReference>
<evidence type="ECO:0000256" key="8">
    <source>
        <dbReference type="ARBA" id="ARBA00023186"/>
    </source>
</evidence>
<feature type="transmembrane region" description="Helical" evidence="10">
    <location>
        <begin position="191"/>
        <end position="212"/>
    </location>
</feature>
<dbReference type="Pfam" id="PF02889">
    <property type="entry name" value="Sec63"/>
    <property type="match status" value="1"/>
</dbReference>
<dbReference type="Gene3D" id="1.10.287.110">
    <property type="entry name" value="DnaJ domain"/>
    <property type="match status" value="1"/>
</dbReference>
<dbReference type="SUPFAM" id="SSF46565">
    <property type="entry name" value="Chaperone J-domain"/>
    <property type="match status" value="1"/>
</dbReference>
<evidence type="ECO:0000256" key="3">
    <source>
        <dbReference type="ARBA" id="ARBA00022692"/>
    </source>
</evidence>
<feature type="transmembrane region" description="Helical" evidence="10">
    <location>
        <begin position="65"/>
        <end position="88"/>
    </location>
</feature>
<evidence type="ECO:0000256" key="5">
    <source>
        <dbReference type="ARBA" id="ARBA00022927"/>
    </source>
</evidence>
<dbReference type="Gene3D" id="1.10.150.20">
    <property type="entry name" value="5' to 3' exonuclease, C-terminal subdomain"/>
    <property type="match status" value="1"/>
</dbReference>
<dbReference type="SUPFAM" id="SSF81296">
    <property type="entry name" value="E set domains"/>
    <property type="match status" value="1"/>
</dbReference>
<protein>
    <recommendedName>
        <fullName evidence="11">J domain-containing protein</fullName>
    </recommendedName>
</protein>
<organism evidence="12">
    <name type="scientific">Tetraselmis chuii</name>
    <dbReference type="NCBI Taxonomy" id="63592"/>
    <lineage>
        <taxon>Eukaryota</taxon>
        <taxon>Viridiplantae</taxon>
        <taxon>Chlorophyta</taxon>
        <taxon>core chlorophytes</taxon>
        <taxon>Chlorodendrophyceae</taxon>
        <taxon>Chlorodendrales</taxon>
        <taxon>Chlorodendraceae</taxon>
        <taxon>Tetraselmis</taxon>
    </lineage>
</organism>
<dbReference type="Pfam" id="PF00226">
    <property type="entry name" value="DnaJ"/>
    <property type="match status" value="1"/>
</dbReference>
<dbReference type="PANTHER" id="PTHR24075">
    <property type="entry name" value="SEC63 DOMAIN-CONTAINING"/>
    <property type="match status" value="1"/>
</dbReference>
<evidence type="ECO:0000256" key="6">
    <source>
        <dbReference type="ARBA" id="ARBA00022989"/>
    </source>
</evidence>
<dbReference type="SMART" id="SM00973">
    <property type="entry name" value="Sec63"/>
    <property type="match status" value="1"/>
</dbReference>
<feature type="compositionally biased region" description="Basic and acidic residues" evidence="9">
    <location>
        <begin position="727"/>
        <end position="738"/>
    </location>
</feature>
<feature type="region of interest" description="Disordered" evidence="9">
    <location>
        <begin position="577"/>
        <end position="604"/>
    </location>
</feature>
<accession>A0A7S1SKB7</accession>
<dbReference type="PROSITE" id="PS50076">
    <property type="entry name" value="DNAJ_2"/>
    <property type="match status" value="1"/>
</dbReference>
<keyword evidence="5" id="KW-0653">Protein transport</keyword>
<sequence>MDDDNVKHQGSSPLFAIFVLSLLVLVAVPWTLIKLCGGSGGDTTYKAGGKDGNAKKKGFAQRMGALLSGSSLVVLLLWVSIMLLLLYIQAAQQELAPFDPYSIMQLGPDATEKEVKRQYRELARVYHPDKNPDPKAAEYFDQLVKAYKALTDETARENYKKYGHPDGPQAMNIGVAMPSFLFNADKKTAPLMLLGLVGFGILLPLIVAACYLTKSNKYAGPNQVQHETLGLWMTHPKFGIKESQGLRRIPDTLVVAKEFIDMPVPSDQGVALEELKKVVTRYHTDLKDIKKDFWKRKSSIVKAHMLLLAFLERAEDEVPDILQADLKFVLQHAPRLLAELMNVAVYPRKQFLLYGWMCPAVAVVEMMQCVTQSVSIRIRKPALTNNSKADKGGESAAAMAQLPGMDSDVVKKLGRRKVKSLYDLVAMEEKERTSLLVSSGLTAEQAGDANTFIAAMPTVHAEIKFEVDGQGKVMEGDMVVATVRAVLTRPTHQTTGFDVDVDKVKGVEAFAPHFPFAREEKWYFLLGEPSKNLLMAQDVAVLLEAEKAGASDPALANGLPARDVVPAAKAITGSGEEGAIVENGGDDVTKPLKSDKEDDEDPRQKVELRFMAPEAGKYSLQLSVMSNCWIGCDKVITAPLVVEKLNTTEREARENAKFVNDKLFDDSDASEDEDEGGDGDGEGSDTDYSYDSDETGTDVSGDEDGDVEDDDDEVPDLVNVPGSETEPGVHTEEASKTQ</sequence>
<feature type="compositionally biased region" description="Acidic residues" evidence="9">
    <location>
        <begin position="666"/>
        <end position="715"/>
    </location>
</feature>
<feature type="transmembrane region" description="Helical" evidence="10">
    <location>
        <begin position="351"/>
        <end position="368"/>
    </location>
</feature>
<gene>
    <name evidence="12" type="ORF">TCHU04912_LOCUS3792</name>
</gene>
<proteinExistence type="predicted"/>
<dbReference type="EMBL" id="HBGG01007617">
    <property type="protein sequence ID" value="CAD9201559.1"/>
    <property type="molecule type" value="Transcribed_RNA"/>
</dbReference>
<dbReference type="InterPro" id="IPR001623">
    <property type="entry name" value="DnaJ_domain"/>
</dbReference>
<dbReference type="GO" id="GO:0006620">
    <property type="term" value="P:post-translational protein targeting to endoplasmic reticulum membrane"/>
    <property type="evidence" value="ECO:0007669"/>
    <property type="project" value="TreeGrafter"/>
</dbReference>
<keyword evidence="4" id="KW-0256">Endoplasmic reticulum</keyword>
<evidence type="ECO:0000313" key="12">
    <source>
        <dbReference type="EMBL" id="CAD9201559.1"/>
    </source>
</evidence>
<evidence type="ECO:0000259" key="11">
    <source>
        <dbReference type="PROSITE" id="PS50076"/>
    </source>
</evidence>
<dbReference type="CDD" id="cd06257">
    <property type="entry name" value="DnaJ"/>
    <property type="match status" value="1"/>
</dbReference>
<dbReference type="SUPFAM" id="SSF158702">
    <property type="entry name" value="Sec63 N-terminal domain-like"/>
    <property type="match status" value="1"/>
</dbReference>